<comment type="caution">
    <text evidence="1">The sequence shown here is derived from an EMBL/GenBank/DDBJ whole genome shotgun (WGS) entry which is preliminary data.</text>
</comment>
<dbReference type="RefSeq" id="WP_337330743.1">
    <property type="nucleotide sequence ID" value="NZ_JBBDGM010000001.1"/>
</dbReference>
<proteinExistence type="predicted"/>
<sequence length="75" mass="8692">MNRGKQCPARAVIFIDDEKANARCIHFVEYHHDQAIEDEVVYLSHRVRFADGTSVTWQRDGEIIHASSWPAVMHE</sequence>
<gene>
    <name evidence="1" type="ORF">WDU99_01925</name>
</gene>
<accession>A0ABU8L7T5</accession>
<keyword evidence="2" id="KW-1185">Reference proteome</keyword>
<dbReference type="Proteomes" id="UP001371224">
    <property type="component" value="Unassembled WGS sequence"/>
</dbReference>
<dbReference type="EMBL" id="JBBDGM010000001">
    <property type="protein sequence ID" value="MEJ1087070.1"/>
    <property type="molecule type" value="Genomic_DNA"/>
</dbReference>
<name>A0ABU8L7T5_9MICO</name>
<reference evidence="1 2" key="1">
    <citation type="submission" date="2024-02" db="EMBL/GenBank/DDBJ databases">
        <authorList>
            <person name="Saticioglu I.B."/>
        </authorList>
    </citation>
    <scope>NUCLEOTIDE SEQUENCE [LARGE SCALE GENOMIC DNA]</scope>
    <source>
        <strain evidence="1 2">Mu-80</strain>
    </source>
</reference>
<evidence type="ECO:0000313" key="1">
    <source>
        <dbReference type="EMBL" id="MEJ1087070.1"/>
    </source>
</evidence>
<protein>
    <submittedName>
        <fullName evidence="1">Uncharacterized protein</fullName>
    </submittedName>
</protein>
<evidence type="ECO:0000313" key="2">
    <source>
        <dbReference type="Proteomes" id="UP001371224"/>
    </source>
</evidence>
<organism evidence="1 2">
    <name type="scientific">Microbacterium bandirmense</name>
    <dbReference type="NCBI Taxonomy" id="3122050"/>
    <lineage>
        <taxon>Bacteria</taxon>
        <taxon>Bacillati</taxon>
        <taxon>Actinomycetota</taxon>
        <taxon>Actinomycetes</taxon>
        <taxon>Micrococcales</taxon>
        <taxon>Microbacteriaceae</taxon>
        <taxon>Microbacterium</taxon>
    </lineage>
</organism>